<dbReference type="GO" id="GO:0009446">
    <property type="term" value="P:putrescine biosynthetic process"/>
    <property type="evidence" value="ECO:0007669"/>
    <property type="project" value="InterPro"/>
</dbReference>
<accession>I3Y6K6</accession>
<keyword evidence="1 2" id="KW-0378">Hydrolase</keyword>
<dbReference type="GO" id="GO:0004668">
    <property type="term" value="F:protein-arginine deiminase activity"/>
    <property type="evidence" value="ECO:0007669"/>
    <property type="project" value="InterPro"/>
</dbReference>
<keyword evidence="3" id="KW-1185">Reference proteome</keyword>
<dbReference type="AlphaFoldDB" id="I3Y6K6"/>
<dbReference type="OrthoDB" id="9808013at2"/>
<dbReference type="SUPFAM" id="SSF55909">
    <property type="entry name" value="Pentein"/>
    <property type="match status" value="1"/>
</dbReference>
<dbReference type="Proteomes" id="UP000006062">
    <property type="component" value="Chromosome"/>
</dbReference>
<dbReference type="GO" id="GO:0047632">
    <property type="term" value="F:agmatine deiminase activity"/>
    <property type="evidence" value="ECO:0007669"/>
    <property type="project" value="UniProtKB-EC"/>
</dbReference>
<dbReference type="InterPro" id="IPR007466">
    <property type="entry name" value="Peptidyl-Arg-deiminase_porph"/>
</dbReference>
<name>I3Y6K6_THIV6</name>
<dbReference type="EMBL" id="CP003154">
    <property type="protein sequence ID" value="AFL72624.1"/>
    <property type="molecule type" value="Genomic_DNA"/>
</dbReference>
<organism evidence="2 3">
    <name type="scientific">Thiocystis violascens (strain ATCC 17096 / DSM 198 / 6111)</name>
    <name type="common">Chromatium violascens</name>
    <dbReference type="NCBI Taxonomy" id="765911"/>
    <lineage>
        <taxon>Bacteria</taxon>
        <taxon>Pseudomonadati</taxon>
        <taxon>Pseudomonadota</taxon>
        <taxon>Gammaproteobacteria</taxon>
        <taxon>Chromatiales</taxon>
        <taxon>Chromatiaceae</taxon>
        <taxon>Thiocystis</taxon>
    </lineage>
</organism>
<dbReference type="HOGENOM" id="CLU_037682_0_0_6"/>
<dbReference type="PANTHER" id="PTHR31377">
    <property type="entry name" value="AGMATINE DEIMINASE-RELATED"/>
    <property type="match status" value="1"/>
</dbReference>
<dbReference type="EC" id="3.5.3.12" evidence="2"/>
<dbReference type="KEGG" id="tvi:Thivi_0565"/>
<evidence type="ECO:0000313" key="2">
    <source>
        <dbReference type="EMBL" id="AFL72624.1"/>
    </source>
</evidence>
<dbReference type="STRING" id="765911.Thivi_0565"/>
<dbReference type="eggNOG" id="COG2957">
    <property type="taxonomic scope" value="Bacteria"/>
</dbReference>
<evidence type="ECO:0000256" key="1">
    <source>
        <dbReference type="ARBA" id="ARBA00022801"/>
    </source>
</evidence>
<reference evidence="2 3" key="1">
    <citation type="submission" date="2012-06" db="EMBL/GenBank/DDBJ databases">
        <title>Complete sequence of Thiocystis violascens DSM 198.</title>
        <authorList>
            <consortium name="US DOE Joint Genome Institute"/>
            <person name="Lucas S."/>
            <person name="Han J."/>
            <person name="Lapidus A."/>
            <person name="Cheng J.-F."/>
            <person name="Goodwin L."/>
            <person name="Pitluck S."/>
            <person name="Peters L."/>
            <person name="Ovchinnikova G."/>
            <person name="Teshima H."/>
            <person name="Detter J.C."/>
            <person name="Han C."/>
            <person name="Tapia R."/>
            <person name="Land M."/>
            <person name="Hauser L."/>
            <person name="Kyrpides N."/>
            <person name="Ivanova N."/>
            <person name="Pagani I."/>
            <person name="Vogl K."/>
            <person name="Liu Z."/>
            <person name="Frigaard N.-U."/>
            <person name="Bryant D."/>
            <person name="Woyke T."/>
        </authorList>
    </citation>
    <scope>NUCLEOTIDE SEQUENCE [LARGE SCALE GENOMIC DNA]</scope>
    <source>
        <strain evidence="3">ATCC 17096 / DSM 198 / 6111</strain>
    </source>
</reference>
<gene>
    <name evidence="2" type="ordered locus">Thivi_0565</name>
</gene>
<protein>
    <submittedName>
        <fullName evidence="2">Peptidylarginine deiminase-like enzyme</fullName>
        <ecNumber evidence="2">3.5.3.12</ecNumber>
    </submittedName>
</protein>
<evidence type="ECO:0000313" key="3">
    <source>
        <dbReference type="Proteomes" id="UP000006062"/>
    </source>
</evidence>
<dbReference type="Gene3D" id="3.75.10.10">
    <property type="entry name" value="L-arginine/glycine Amidinotransferase, Chain A"/>
    <property type="match status" value="1"/>
</dbReference>
<sequence>MRRLPAEWEPQHGVMLTWPHADTDWADHLDDVETLYANLAATISRYERALIVCRDRDHAERVRGLATRAGADPARLDLGIAPSNDTWARDHGPISLLTDQTRTLLLDFRFNGWGGKFSADLDDRITGRLAASGAFGDALLETSELVLEGGAIETDGRGTLLAVTRTLVDPRRNSGRSRADIERELTARLGIRHFLWLEHGAISGDDTDGHIDTLARFCDPRTICYARCTAPDDADFAELAAMEAELKALRDPHGHPYRLIPLPCPTPILDADGARLPAGYANFLIVNDAVLLPIYGDPADAEARSILSGLFPDRDILTLDCRPLIRQGGSLHCISMQLPGAPPAPERFC</sequence>
<dbReference type="Pfam" id="PF04371">
    <property type="entry name" value="PAD_porph"/>
    <property type="match status" value="1"/>
</dbReference>
<dbReference type="PANTHER" id="PTHR31377:SF0">
    <property type="entry name" value="AGMATINE DEIMINASE-RELATED"/>
    <property type="match status" value="1"/>
</dbReference>
<dbReference type="RefSeq" id="WP_014777122.1">
    <property type="nucleotide sequence ID" value="NC_018012.1"/>
</dbReference>
<proteinExistence type="predicted"/>